<dbReference type="SMART" id="SM00645">
    <property type="entry name" value="Pept_C1"/>
    <property type="match status" value="1"/>
</dbReference>
<dbReference type="InterPro" id="IPR000169">
    <property type="entry name" value="Pept_cys_AS"/>
</dbReference>
<evidence type="ECO:0000313" key="6">
    <source>
        <dbReference type="Proteomes" id="UP001443914"/>
    </source>
</evidence>
<dbReference type="GO" id="GO:0006508">
    <property type="term" value="P:proteolysis"/>
    <property type="evidence" value="ECO:0007669"/>
    <property type="project" value="InterPro"/>
</dbReference>
<dbReference type="PROSITE" id="PS00640">
    <property type="entry name" value="THIOL_PROTEASE_ASN"/>
    <property type="match status" value="1"/>
</dbReference>
<dbReference type="InterPro" id="IPR038765">
    <property type="entry name" value="Papain-like_cys_pep_sf"/>
</dbReference>
<dbReference type="PRINTS" id="PR00705">
    <property type="entry name" value="PAPAIN"/>
</dbReference>
<feature type="domain" description="Cathepsin propeptide inhibitor" evidence="4">
    <location>
        <begin position="28"/>
        <end position="85"/>
    </location>
</feature>
<dbReference type="Gene3D" id="3.90.70.10">
    <property type="entry name" value="Cysteine proteinases"/>
    <property type="match status" value="1"/>
</dbReference>
<feature type="domain" description="Peptidase C1A papain C-terminal" evidence="3">
    <location>
        <begin position="119"/>
        <end position="313"/>
    </location>
</feature>
<dbReference type="InterPro" id="IPR013128">
    <property type="entry name" value="Peptidase_C1A"/>
</dbReference>
<comment type="similarity">
    <text evidence="1">Belongs to the peptidase C1 family.</text>
</comment>
<dbReference type="Proteomes" id="UP001443914">
    <property type="component" value="Unassembled WGS sequence"/>
</dbReference>
<evidence type="ECO:0000313" key="5">
    <source>
        <dbReference type="EMBL" id="KAK9714566.1"/>
    </source>
</evidence>
<accession>A0AAW1K9S5</accession>
<dbReference type="Pfam" id="PF08246">
    <property type="entry name" value="Inhibitor_I29"/>
    <property type="match status" value="1"/>
</dbReference>
<dbReference type="EMBL" id="JBDFQZ010000006">
    <property type="protein sequence ID" value="KAK9714566.1"/>
    <property type="molecule type" value="Genomic_DNA"/>
</dbReference>
<comment type="caution">
    <text evidence="5">The sequence shown here is derived from an EMBL/GenBank/DDBJ whole genome shotgun (WGS) entry which is preliminary data.</text>
</comment>
<dbReference type="InterPro" id="IPR039417">
    <property type="entry name" value="Peptidase_C1A_papain-like"/>
</dbReference>
<dbReference type="InterPro" id="IPR013201">
    <property type="entry name" value="Prot_inhib_I29"/>
</dbReference>
<evidence type="ECO:0000259" key="3">
    <source>
        <dbReference type="SMART" id="SM00645"/>
    </source>
</evidence>
<gene>
    <name evidence="5" type="ORF">RND81_06G103800</name>
</gene>
<protein>
    <submittedName>
        <fullName evidence="5">Uncharacterized protein</fullName>
    </submittedName>
</protein>
<reference evidence="5" key="1">
    <citation type="submission" date="2024-03" db="EMBL/GenBank/DDBJ databases">
        <title>WGS assembly of Saponaria officinalis var. Norfolk2.</title>
        <authorList>
            <person name="Jenkins J."/>
            <person name="Shu S."/>
            <person name="Grimwood J."/>
            <person name="Barry K."/>
            <person name="Goodstein D."/>
            <person name="Schmutz J."/>
            <person name="Leebens-Mack J."/>
            <person name="Osbourn A."/>
        </authorList>
    </citation>
    <scope>NUCLEOTIDE SEQUENCE [LARGE SCALE GENOMIC DNA]</scope>
    <source>
        <strain evidence="5">JIC</strain>
    </source>
</reference>
<keyword evidence="6" id="KW-1185">Reference proteome</keyword>
<dbReference type="InterPro" id="IPR025661">
    <property type="entry name" value="Pept_asp_AS"/>
</dbReference>
<keyword evidence="2" id="KW-1015">Disulfide bond</keyword>
<dbReference type="SUPFAM" id="SSF54001">
    <property type="entry name" value="Cysteine proteinases"/>
    <property type="match status" value="1"/>
</dbReference>
<dbReference type="CDD" id="cd02248">
    <property type="entry name" value="Peptidase_C1A"/>
    <property type="match status" value="1"/>
</dbReference>
<dbReference type="InterPro" id="IPR000668">
    <property type="entry name" value="Peptidase_C1A_C"/>
</dbReference>
<name>A0AAW1K9S5_SAPOF</name>
<organism evidence="5 6">
    <name type="scientific">Saponaria officinalis</name>
    <name type="common">Common soapwort</name>
    <name type="synonym">Lychnis saponaria</name>
    <dbReference type="NCBI Taxonomy" id="3572"/>
    <lineage>
        <taxon>Eukaryota</taxon>
        <taxon>Viridiplantae</taxon>
        <taxon>Streptophyta</taxon>
        <taxon>Embryophyta</taxon>
        <taxon>Tracheophyta</taxon>
        <taxon>Spermatophyta</taxon>
        <taxon>Magnoliopsida</taxon>
        <taxon>eudicotyledons</taxon>
        <taxon>Gunneridae</taxon>
        <taxon>Pentapetalae</taxon>
        <taxon>Caryophyllales</taxon>
        <taxon>Caryophyllaceae</taxon>
        <taxon>Caryophylleae</taxon>
        <taxon>Saponaria</taxon>
    </lineage>
</organism>
<dbReference type="PANTHER" id="PTHR12411">
    <property type="entry name" value="CYSTEINE PROTEASE FAMILY C1-RELATED"/>
    <property type="match status" value="1"/>
</dbReference>
<dbReference type="AlphaFoldDB" id="A0AAW1K9S5"/>
<proteinExistence type="inferred from homology"/>
<sequence length="314" mass="35655">MAKLYSLLFAICVPFDNSTSSSLMRNRYEQWIAQHGRVYENELEKEKRFRIFEKNVKYIDTFNSANNKSYKIAPNAFTDLSNDEFLGRYTGMNVQLLESQNKTSTSTSKFAYNNSLISIPSFVDWRQHGAVTSVKTQGPCGGCWAFAALVDFSEQNLIDCEYNSRGCTDESSFHAFEYMQSKGIMLEQNYLYQGKQGPCKVMTPTYTIKGFHIVGPNDRNALMAAVSQQPVVIAIDSRGYFPYYSSGIYDGGCSYNPNHSVTLVGYGKDDQTGKDYWLVKNSWGESWGEKGYMRLLREVDLCPIGLYYPCVPIL</sequence>
<evidence type="ECO:0000259" key="4">
    <source>
        <dbReference type="SMART" id="SM00848"/>
    </source>
</evidence>
<dbReference type="Pfam" id="PF00112">
    <property type="entry name" value="Peptidase_C1"/>
    <property type="match status" value="1"/>
</dbReference>
<dbReference type="GO" id="GO:0008234">
    <property type="term" value="F:cysteine-type peptidase activity"/>
    <property type="evidence" value="ECO:0007669"/>
    <property type="project" value="InterPro"/>
</dbReference>
<dbReference type="PROSITE" id="PS00139">
    <property type="entry name" value="THIOL_PROTEASE_CYS"/>
    <property type="match status" value="1"/>
</dbReference>
<evidence type="ECO:0000256" key="2">
    <source>
        <dbReference type="ARBA" id="ARBA00023157"/>
    </source>
</evidence>
<evidence type="ECO:0000256" key="1">
    <source>
        <dbReference type="ARBA" id="ARBA00008455"/>
    </source>
</evidence>
<dbReference type="SMART" id="SM00848">
    <property type="entry name" value="Inhibitor_I29"/>
    <property type="match status" value="1"/>
</dbReference>